<protein>
    <submittedName>
        <fullName evidence="1">Uncharacterized protein</fullName>
    </submittedName>
</protein>
<dbReference type="Proteomes" id="UP001157502">
    <property type="component" value="Chromosome 20"/>
</dbReference>
<reference evidence="1" key="1">
    <citation type="submission" date="2021-05" db="EMBL/GenBank/DDBJ databases">
        <authorList>
            <person name="Pan Q."/>
            <person name="Jouanno E."/>
            <person name="Zahm M."/>
            <person name="Klopp C."/>
            <person name="Cabau C."/>
            <person name="Louis A."/>
            <person name="Berthelot C."/>
            <person name="Parey E."/>
            <person name="Roest Crollius H."/>
            <person name="Montfort J."/>
            <person name="Robinson-Rechavi M."/>
            <person name="Bouchez O."/>
            <person name="Lampietro C."/>
            <person name="Lopez Roques C."/>
            <person name="Donnadieu C."/>
            <person name="Postlethwait J."/>
            <person name="Bobe J."/>
            <person name="Dillon D."/>
            <person name="Chandos A."/>
            <person name="von Hippel F."/>
            <person name="Guiguen Y."/>
        </authorList>
    </citation>
    <scope>NUCLEOTIDE SEQUENCE</scope>
    <source>
        <strain evidence="1">YG-Jan2019</strain>
    </source>
</reference>
<proteinExistence type="predicted"/>
<gene>
    <name evidence="1" type="ORF">DPEC_G00238620</name>
</gene>
<name>A0ACC2FZ93_DALPE</name>
<comment type="caution">
    <text evidence="1">The sequence shown here is derived from an EMBL/GenBank/DDBJ whole genome shotgun (WGS) entry which is preliminary data.</text>
</comment>
<evidence type="ECO:0000313" key="1">
    <source>
        <dbReference type="EMBL" id="KAJ7996588.1"/>
    </source>
</evidence>
<evidence type="ECO:0000313" key="2">
    <source>
        <dbReference type="Proteomes" id="UP001157502"/>
    </source>
</evidence>
<sequence length="67" mass="7848">MTNMLLELQSYYRNQHSTAMTHLLSDSSSYHNNHHIRSFDQPVTRTRTLTIKITKNIKAITIIHPNI</sequence>
<accession>A0ACC2FZ93</accession>
<feature type="non-terminal residue" evidence="1">
    <location>
        <position position="67"/>
    </location>
</feature>
<keyword evidence="2" id="KW-1185">Reference proteome</keyword>
<dbReference type="EMBL" id="CM055747">
    <property type="protein sequence ID" value="KAJ7996588.1"/>
    <property type="molecule type" value="Genomic_DNA"/>
</dbReference>
<organism evidence="1 2">
    <name type="scientific">Dallia pectoralis</name>
    <name type="common">Alaska blackfish</name>
    <dbReference type="NCBI Taxonomy" id="75939"/>
    <lineage>
        <taxon>Eukaryota</taxon>
        <taxon>Metazoa</taxon>
        <taxon>Chordata</taxon>
        <taxon>Craniata</taxon>
        <taxon>Vertebrata</taxon>
        <taxon>Euteleostomi</taxon>
        <taxon>Actinopterygii</taxon>
        <taxon>Neopterygii</taxon>
        <taxon>Teleostei</taxon>
        <taxon>Protacanthopterygii</taxon>
        <taxon>Esociformes</taxon>
        <taxon>Umbridae</taxon>
        <taxon>Dallia</taxon>
    </lineage>
</organism>